<evidence type="ECO:0000256" key="8">
    <source>
        <dbReference type="ARBA" id="ARBA00047973"/>
    </source>
</evidence>
<accession>A0ABP9S0N4</accession>
<dbReference type="Proteomes" id="UP001501600">
    <property type="component" value="Unassembled WGS sequence"/>
</dbReference>
<dbReference type="NCBIfam" id="TIGR01935">
    <property type="entry name" value="NOT-MenG"/>
    <property type="match status" value="1"/>
</dbReference>
<evidence type="ECO:0000256" key="3">
    <source>
        <dbReference type="ARBA" id="ARBA00008621"/>
    </source>
</evidence>
<dbReference type="InterPro" id="IPR010203">
    <property type="entry name" value="RraA"/>
</dbReference>
<evidence type="ECO:0000256" key="1">
    <source>
        <dbReference type="ARBA" id="ARBA00001342"/>
    </source>
</evidence>
<comment type="similarity">
    <text evidence="3 9">Belongs to the class II aldolase/RraA-like family.</text>
</comment>
<dbReference type="SUPFAM" id="SSF89562">
    <property type="entry name" value="RraA-like"/>
    <property type="match status" value="1"/>
</dbReference>
<keyword evidence="11" id="KW-1185">Reference proteome</keyword>
<evidence type="ECO:0000313" key="11">
    <source>
        <dbReference type="Proteomes" id="UP001501600"/>
    </source>
</evidence>
<dbReference type="InterPro" id="IPR005493">
    <property type="entry name" value="RraA/RraA-like"/>
</dbReference>
<dbReference type="EC" id="4.1.1.112" evidence="9"/>
<dbReference type="InterPro" id="IPR036704">
    <property type="entry name" value="RraA/RraA-like_sf"/>
</dbReference>
<dbReference type="Pfam" id="PF03737">
    <property type="entry name" value="RraA-like"/>
    <property type="match status" value="1"/>
</dbReference>
<proteinExistence type="inferred from homology"/>
<dbReference type="NCBIfam" id="NF009134">
    <property type="entry name" value="PRK12487.1"/>
    <property type="match status" value="1"/>
</dbReference>
<dbReference type="CDD" id="cd16841">
    <property type="entry name" value="RraA_family"/>
    <property type="match status" value="1"/>
</dbReference>
<dbReference type="EC" id="4.1.3.17" evidence="9"/>
<comment type="subunit">
    <text evidence="4 9">Homotrimer.</text>
</comment>
<evidence type="ECO:0000256" key="2">
    <source>
        <dbReference type="ARBA" id="ARBA00001968"/>
    </source>
</evidence>
<evidence type="ECO:0000256" key="6">
    <source>
        <dbReference type="ARBA" id="ARBA00023239"/>
    </source>
</evidence>
<comment type="catalytic activity">
    <reaction evidence="8 9">
        <text>oxaloacetate + H(+) = pyruvate + CO2</text>
        <dbReference type="Rhea" id="RHEA:15641"/>
        <dbReference type="ChEBI" id="CHEBI:15361"/>
        <dbReference type="ChEBI" id="CHEBI:15378"/>
        <dbReference type="ChEBI" id="CHEBI:16452"/>
        <dbReference type="ChEBI" id="CHEBI:16526"/>
        <dbReference type="EC" id="4.1.1.112"/>
    </reaction>
</comment>
<comment type="catalytic activity">
    <reaction evidence="1 9">
        <text>4-hydroxy-4-methyl-2-oxoglutarate = 2 pyruvate</text>
        <dbReference type="Rhea" id="RHEA:22748"/>
        <dbReference type="ChEBI" id="CHEBI:15361"/>
        <dbReference type="ChEBI" id="CHEBI:58276"/>
        <dbReference type="EC" id="4.1.3.17"/>
    </reaction>
</comment>
<name>A0ABP9S0N4_9GAMM</name>
<evidence type="ECO:0000256" key="4">
    <source>
        <dbReference type="ARBA" id="ARBA00011233"/>
    </source>
</evidence>
<organism evidence="10 11">
    <name type="scientific">Ferrimonas gelatinilytica</name>
    <dbReference type="NCBI Taxonomy" id="1255257"/>
    <lineage>
        <taxon>Bacteria</taxon>
        <taxon>Pseudomonadati</taxon>
        <taxon>Pseudomonadota</taxon>
        <taxon>Gammaproteobacteria</taxon>
        <taxon>Alteromonadales</taxon>
        <taxon>Ferrimonadaceae</taxon>
        <taxon>Ferrimonas</taxon>
    </lineage>
</organism>
<sequence length="169" mass="18172">MRDLLPELCDSYGAELTLLPSKFSSFGGKAIFWGQVETVRCPEDNGLVRQILSEPGKGRVLLIDGGGGSRRALLGDQLAELALQNGWSGILVYGYVRDVMTLSNLPLGVQALGAMPLKTDKRGLGERSVEVEIEGRRIQPGDYLYADPNGIAISAALLVLPEGFKELNA</sequence>
<dbReference type="RefSeq" id="WP_345316125.1">
    <property type="nucleotide sequence ID" value="NZ_BAABLF010000006.1"/>
</dbReference>
<evidence type="ECO:0000256" key="7">
    <source>
        <dbReference type="ARBA" id="ARBA00025046"/>
    </source>
</evidence>
<comment type="function">
    <text evidence="7 9">Catalyzes the aldol cleavage of 4-hydroxy-4-methyl-2-oxoglutarate (HMG) into 2 molecules of pyruvate. Also contains a secondary oxaloacetate (OAA) decarboxylase activity due to the common pyruvate enolate transition state formed following C-C bond cleavage in the retro-aldol and decarboxylation reactions.</text>
</comment>
<dbReference type="PANTHER" id="PTHR33254">
    <property type="entry name" value="4-HYDROXY-4-METHYL-2-OXOGLUTARATE ALDOLASE 3-RELATED"/>
    <property type="match status" value="1"/>
</dbReference>
<protein>
    <recommendedName>
        <fullName evidence="9">4-hydroxy-4-methyl-2-oxoglutarate aldolase</fullName>
        <shortName evidence="9">HMG aldolase</shortName>
        <ecNumber evidence="9">4.1.1.112</ecNumber>
        <ecNumber evidence="9">4.1.3.17</ecNumber>
    </recommendedName>
    <alternativeName>
        <fullName evidence="9">Oxaloacetate decarboxylase</fullName>
    </alternativeName>
</protein>
<keyword evidence="5 9" id="KW-0479">Metal-binding</keyword>
<dbReference type="NCBIfam" id="NF006875">
    <property type="entry name" value="PRK09372.1"/>
    <property type="match status" value="1"/>
</dbReference>
<dbReference type="Gene3D" id="3.50.30.40">
    <property type="entry name" value="Ribonuclease E inhibitor RraA/RraA-like"/>
    <property type="match status" value="1"/>
</dbReference>
<dbReference type="PANTHER" id="PTHR33254:SF4">
    <property type="entry name" value="4-HYDROXY-4-METHYL-2-OXOGLUTARATE ALDOLASE 3-RELATED"/>
    <property type="match status" value="1"/>
</dbReference>
<comment type="cofactor">
    <cofactor evidence="2 9">
        <name>a divalent metal cation</name>
        <dbReference type="ChEBI" id="CHEBI:60240"/>
    </cofactor>
</comment>
<keyword evidence="6 9" id="KW-0456">Lyase</keyword>
<comment type="caution">
    <text evidence="10">The sequence shown here is derived from an EMBL/GenBank/DDBJ whole genome shotgun (WGS) entry which is preliminary data.</text>
</comment>
<reference evidence="11" key="1">
    <citation type="journal article" date="2019" name="Int. J. Syst. Evol. Microbiol.">
        <title>The Global Catalogue of Microorganisms (GCM) 10K type strain sequencing project: providing services to taxonomists for standard genome sequencing and annotation.</title>
        <authorList>
            <consortium name="The Broad Institute Genomics Platform"/>
            <consortium name="The Broad Institute Genome Sequencing Center for Infectious Disease"/>
            <person name="Wu L."/>
            <person name="Ma J."/>
        </authorList>
    </citation>
    <scope>NUCLEOTIDE SEQUENCE [LARGE SCALE GENOMIC DNA]</scope>
    <source>
        <strain evidence="11">JCM 18720</strain>
    </source>
</reference>
<evidence type="ECO:0000256" key="9">
    <source>
        <dbReference type="RuleBase" id="RU004338"/>
    </source>
</evidence>
<gene>
    <name evidence="10" type="ORF">GCM10025772_11860</name>
</gene>
<dbReference type="EMBL" id="BAABLF010000006">
    <property type="protein sequence ID" value="GAA5189441.1"/>
    <property type="molecule type" value="Genomic_DNA"/>
</dbReference>
<evidence type="ECO:0000256" key="5">
    <source>
        <dbReference type="ARBA" id="ARBA00022723"/>
    </source>
</evidence>
<evidence type="ECO:0000313" key="10">
    <source>
        <dbReference type="EMBL" id="GAA5189441.1"/>
    </source>
</evidence>